<feature type="transmembrane region" description="Helical" evidence="6">
    <location>
        <begin position="394"/>
        <end position="416"/>
    </location>
</feature>
<evidence type="ECO:0000256" key="6">
    <source>
        <dbReference type="RuleBase" id="RU363058"/>
    </source>
</evidence>
<evidence type="ECO:0000256" key="4">
    <source>
        <dbReference type="ARBA" id="ARBA00022989"/>
    </source>
</evidence>
<evidence type="ECO:0000256" key="1">
    <source>
        <dbReference type="ARBA" id="ARBA00004141"/>
    </source>
</evidence>
<dbReference type="Pfam" id="PF01384">
    <property type="entry name" value="PHO4"/>
    <property type="match status" value="1"/>
</dbReference>
<feature type="transmembrane region" description="Helical" evidence="6">
    <location>
        <begin position="214"/>
        <end position="232"/>
    </location>
</feature>
<dbReference type="EMBL" id="LNYB01000085">
    <property type="protein sequence ID" value="KTC95010.1"/>
    <property type="molecule type" value="Genomic_DNA"/>
</dbReference>
<dbReference type="STRING" id="453.Lfee_2674"/>
<dbReference type="EMBL" id="UASS01000022">
    <property type="protein sequence ID" value="SPX61772.1"/>
    <property type="molecule type" value="Genomic_DNA"/>
</dbReference>
<evidence type="ECO:0000313" key="7">
    <source>
        <dbReference type="EMBL" id="KTC95010.1"/>
    </source>
</evidence>
<dbReference type="GO" id="GO:0016020">
    <property type="term" value="C:membrane"/>
    <property type="evidence" value="ECO:0007669"/>
    <property type="project" value="UniProtKB-SubCell"/>
</dbReference>
<evidence type="ECO:0000313" key="9">
    <source>
        <dbReference type="EMBL" id="STX39379.1"/>
    </source>
</evidence>
<dbReference type="PATRIC" id="fig|453.4.peg.2929"/>
<keyword evidence="10" id="KW-1185">Reference proteome</keyword>
<organism evidence="7 10">
    <name type="scientific">Legionella feeleii</name>
    <dbReference type="NCBI Taxonomy" id="453"/>
    <lineage>
        <taxon>Bacteria</taxon>
        <taxon>Pseudomonadati</taxon>
        <taxon>Pseudomonadota</taxon>
        <taxon>Gammaproteobacteria</taxon>
        <taxon>Legionellales</taxon>
        <taxon>Legionellaceae</taxon>
        <taxon>Legionella</taxon>
    </lineage>
</organism>
<evidence type="ECO:0000256" key="3">
    <source>
        <dbReference type="ARBA" id="ARBA00022692"/>
    </source>
</evidence>
<reference evidence="7 10" key="1">
    <citation type="submission" date="2015-11" db="EMBL/GenBank/DDBJ databases">
        <title>Genomic analysis of 38 Legionella species identifies large and diverse effector repertoires.</title>
        <authorList>
            <person name="Burstein D."/>
            <person name="Amaro F."/>
            <person name="Zusman T."/>
            <person name="Lifshitz Z."/>
            <person name="Cohen O."/>
            <person name="Gilbert J.A."/>
            <person name="Pupko T."/>
            <person name="Shuman H.A."/>
            <person name="Segal G."/>
        </authorList>
    </citation>
    <scope>NUCLEOTIDE SEQUENCE [LARGE SCALE GENOMIC DNA]</scope>
    <source>
        <strain evidence="7 10">WO-44C</strain>
    </source>
</reference>
<evidence type="ECO:0000313" key="10">
    <source>
        <dbReference type="Proteomes" id="UP000054698"/>
    </source>
</evidence>
<keyword evidence="3 6" id="KW-0812">Transmembrane</keyword>
<evidence type="ECO:0000313" key="8">
    <source>
        <dbReference type="EMBL" id="SPX61772.1"/>
    </source>
</evidence>
<keyword evidence="4 6" id="KW-1133">Transmembrane helix</keyword>
<feature type="transmembrane region" description="Helical" evidence="6">
    <location>
        <begin position="339"/>
        <end position="360"/>
    </location>
</feature>
<feature type="transmembrane region" description="Helical" evidence="6">
    <location>
        <begin position="253"/>
        <end position="271"/>
    </location>
</feature>
<dbReference type="AlphaFoldDB" id="A0A0W0THD4"/>
<feature type="transmembrane region" description="Helical" evidence="6">
    <location>
        <begin position="82"/>
        <end position="102"/>
    </location>
</feature>
<comment type="similarity">
    <text evidence="6">Belongs to the inorganic phosphate transporter (PiT) (TC 2.A.20) family.</text>
</comment>
<dbReference type="Proteomes" id="UP000251942">
    <property type="component" value="Unassembled WGS sequence"/>
</dbReference>
<dbReference type="GO" id="GO:0005315">
    <property type="term" value="F:phosphate transmembrane transporter activity"/>
    <property type="evidence" value="ECO:0007669"/>
    <property type="project" value="InterPro"/>
</dbReference>
<feature type="transmembrane region" description="Helical" evidence="6">
    <location>
        <begin position="366"/>
        <end position="387"/>
    </location>
</feature>
<dbReference type="Proteomes" id="UP000054698">
    <property type="component" value="Unassembled WGS sequence"/>
</dbReference>
<evidence type="ECO:0000313" key="12">
    <source>
        <dbReference type="Proteomes" id="UP000254033"/>
    </source>
</evidence>
<feature type="transmembrane region" description="Helical" evidence="6">
    <location>
        <begin position="181"/>
        <end position="202"/>
    </location>
</feature>
<protein>
    <recommendedName>
        <fullName evidence="6">Phosphate transporter</fullName>
    </recommendedName>
</protein>
<dbReference type="PANTHER" id="PTHR11101:SF80">
    <property type="entry name" value="PHOSPHATE TRANSPORTER"/>
    <property type="match status" value="1"/>
</dbReference>
<dbReference type="PANTHER" id="PTHR11101">
    <property type="entry name" value="PHOSPHATE TRANSPORTER"/>
    <property type="match status" value="1"/>
</dbReference>
<evidence type="ECO:0000256" key="2">
    <source>
        <dbReference type="ARBA" id="ARBA00022448"/>
    </source>
</evidence>
<dbReference type="GO" id="GO:0035435">
    <property type="term" value="P:phosphate ion transmembrane transport"/>
    <property type="evidence" value="ECO:0007669"/>
    <property type="project" value="TreeGrafter"/>
</dbReference>
<dbReference type="InterPro" id="IPR001204">
    <property type="entry name" value="Phos_transporter"/>
</dbReference>
<comment type="subcellular location">
    <subcellularLocation>
        <location evidence="1 6">Membrane</location>
        <topology evidence="1 6">Multi-pass membrane protein</topology>
    </subcellularLocation>
</comment>
<sequence length="418" mass="44753">MDYPFILLLVAIAFCFFMTWGVGANDLANVMSTTMGSKAVTVRQAMIIAIVFEFAGAFLGGSGVTETMRDGIITSSQLSNQPLILIEGMLGVLLACTVWMNLASYLGVPVSITNALVGSMVGFGSVVLGPDSIQWRQVYHIAIGWVTSPLIAGFTAYVLFISIQQAIFVKSDPLEKAKWYVPIYLFIVGSVLSFITVFKGLNHFDIHLNLKQDLAVTLATSITITIIGMLFIKRIPEMPRIRRRERFLQVEKYFAVLMALTACAMVFAHGSNDVALAVGPLSIIYTLVMHADQPVSAANYPAWIILLGCAGVVIGFLMYGRKVIETVGSAITALTPSRAFAATLAAATTVVVATSTGIPVSATQTLVGAVLGVGLARGIGALNLIVIRNIFMSWVLTLPAASLLTIMAYKALHAFIGM</sequence>
<proteinExistence type="inferred from homology"/>
<feature type="transmembrane region" description="Helical" evidence="6">
    <location>
        <begin position="40"/>
        <end position="61"/>
    </location>
</feature>
<feature type="transmembrane region" description="Helical" evidence="6">
    <location>
        <begin position="300"/>
        <end position="319"/>
    </location>
</feature>
<dbReference type="OrthoDB" id="9779554at2"/>
<gene>
    <name evidence="8" type="primary">pitA_2</name>
    <name evidence="7" type="ORF">Lfee_2674</name>
    <name evidence="9" type="ORF">NCTC11978_02577</name>
    <name evidence="8" type="ORF">NCTC12022_02521</name>
</gene>
<reference evidence="11 12" key="2">
    <citation type="submission" date="2018-06" db="EMBL/GenBank/DDBJ databases">
        <authorList>
            <consortium name="Pathogen Informatics"/>
            <person name="Doyle S."/>
        </authorList>
    </citation>
    <scope>NUCLEOTIDE SEQUENCE [LARGE SCALE GENOMIC DNA]</scope>
    <source>
        <strain evidence="9 12">NCTC11978</strain>
        <strain evidence="8 11">NCTC12022</strain>
    </source>
</reference>
<dbReference type="RefSeq" id="WP_058447508.1">
    <property type="nucleotide sequence ID" value="NZ_CAAAHT010000006.1"/>
</dbReference>
<keyword evidence="6" id="KW-0592">Phosphate transport</keyword>
<dbReference type="Proteomes" id="UP000254033">
    <property type="component" value="Unassembled WGS sequence"/>
</dbReference>
<keyword evidence="5 6" id="KW-0472">Membrane</keyword>
<dbReference type="EMBL" id="UGNY01000001">
    <property type="protein sequence ID" value="STX39379.1"/>
    <property type="molecule type" value="Genomic_DNA"/>
</dbReference>
<feature type="transmembrane region" description="Helical" evidence="6">
    <location>
        <begin position="138"/>
        <end position="160"/>
    </location>
</feature>
<keyword evidence="2 6" id="KW-0813">Transport</keyword>
<evidence type="ECO:0000256" key="5">
    <source>
        <dbReference type="ARBA" id="ARBA00023136"/>
    </source>
</evidence>
<evidence type="ECO:0000313" key="11">
    <source>
        <dbReference type="Proteomes" id="UP000251942"/>
    </source>
</evidence>
<name>A0A0W0THD4_9GAMM</name>
<accession>A0A0W0THD4</accession>